<name>A0A5C4RZU8_PROVB</name>
<dbReference type="PROSITE" id="PS00211">
    <property type="entry name" value="ABC_TRANSPORTER_1"/>
    <property type="match status" value="1"/>
</dbReference>
<dbReference type="GO" id="GO:0005886">
    <property type="term" value="C:plasma membrane"/>
    <property type="evidence" value="ECO:0007669"/>
    <property type="project" value="TreeGrafter"/>
</dbReference>
<dbReference type="PANTHER" id="PTHR24220:SF470">
    <property type="entry name" value="CELL DIVISION ATP-BINDING PROTEIN FTSE"/>
    <property type="match status" value="1"/>
</dbReference>
<comment type="function">
    <text evidence="1">Part of the ABC transporter FtsEX involved in cellular division. Important for assembly or stability of the septal ring.</text>
</comment>
<proteinExistence type="inferred from homology"/>
<dbReference type="GO" id="GO:0016887">
    <property type="term" value="F:ATP hydrolysis activity"/>
    <property type="evidence" value="ECO:0007669"/>
    <property type="project" value="InterPro"/>
</dbReference>
<evidence type="ECO:0000256" key="1">
    <source>
        <dbReference type="ARBA" id="ARBA00002579"/>
    </source>
</evidence>
<dbReference type="SMART" id="SM00382">
    <property type="entry name" value="AAA"/>
    <property type="match status" value="1"/>
</dbReference>
<dbReference type="SUPFAM" id="SSF52540">
    <property type="entry name" value="P-loop containing nucleoside triphosphate hydrolases"/>
    <property type="match status" value="1"/>
</dbReference>
<evidence type="ECO:0000256" key="4">
    <source>
        <dbReference type="ARBA" id="ARBA00022741"/>
    </source>
</evidence>
<evidence type="ECO:0000256" key="5">
    <source>
        <dbReference type="ARBA" id="ARBA00022840"/>
    </source>
</evidence>
<comment type="similarity">
    <text evidence="2">Belongs to the ABC transporter superfamily.</text>
</comment>
<dbReference type="GO" id="GO:0005524">
    <property type="term" value="F:ATP binding"/>
    <property type="evidence" value="ECO:0007669"/>
    <property type="project" value="UniProtKB-KW"/>
</dbReference>
<dbReference type="FunFam" id="3.40.50.300:FF:000056">
    <property type="entry name" value="Cell division ATP-binding protein FtsE"/>
    <property type="match status" value="1"/>
</dbReference>
<evidence type="ECO:0000259" key="6">
    <source>
        <dbReference type="PROSITE" id="PS50893"/>
    </source>
</evidence>
<keyword evidence="4" id="KW-0547">Nucleotide-binding</keyword>
<reference evidence="7 8" key="1">
    <citation type="submission" date="2019-05" db="EMBL/GenBank/DDBJ databases">
        <title>Draft Whole-Genome sequence of the green sulfur bacterium Prosthecochloris vibrioformis DSM 260.</title>
        <authorList>
            <person name="Meyer T.E."/>
            <person name="Kyndt J.A."/>
        </authorList>
    </citation>
    <scope>NUCLEOTIDE SEQUENCE [LARGE SCALE GENOMIC DNA]</scope>
    <source>
        <strain evidence="7 8">DSM 260</strain>
    </source>
</reference>
<evidence type="ECO:0000313" key="7">
    <source>
        <dbReference type="EMBL" id="TNJ36231.1"/>
    </source>
</evidence>
<dbReference type="GO" id="GO:0022857">
    <property type="term" value="F:transmembrane transporter activity"/>
    <property type="evidence" value="ECO:0007669"/>
    <property type="project" value="TreeGrafter"/>
</dbReference>
<dbReference type="PROSITE" id="PS50893">
    <property type="entry name" value="ABC_TRANSPORTER_2"/>
    <property type="match status" value="1"/>
</dbReference>
<dbReference type="Gene3D" id="3.40.50.300">
    <property type="entry name" value="P-loop containing nucleotide triphosphate hydrolases"/>
    <property type="match status" value="1"/>
</dbReference>
<dbReference type="Proteomes" id="UP000309544">
    <property type="component" value="Unassembled WGS sequence"/>
</dbReference>
<keyword evidence="8" id="KW-1185">Reference proteome</keyword>
<dbReference type="Pfam" id="PF00005">
    <property type="entry name" value="ABC_tran"/>
    <property type="match status" value="1"/>
</dbReference>
<gene>
    <name evidence="7" type="ORF">FGF68_08310</name>
</gene>
<dbReference type="InterPro" id="IPR003593">
    <property type="entry name" value="AAA+_ATPase"/>
</dbReference>
<dbReference type="InterPro" id="IPR017871">
    <property type="entry name" value="ABC_transporter-like_CS"/>
</dbReference>
<dbReference type="InterPro" id="IPR015854">
    <property type="entry name" value="ABC_transpr_LolD-like"/>
</dbReference>
<comment type="caution">
    <text evidence="7">The sequence shown here is derived from an EMBL/GenBank/DDBJ whole genome shotgun (WGS) entry which is preliminary data.</text>
</comment>
<evidence type="ECO:0000256" key="2">
    <source>
        <dbReference type="ARBA" id="ARBA00005417"/>
    </source>
</evidence>
<accession>A0A5C4RZU8</accession>
<organism evidence="7 8">
    <name type="scientific">Prosthecochloris vibrioformis</name>
    <name type="common">Chlorobium vibrioforme</name>
    <dbReference type="NCBI Taxonomy" id="1098"/>
    <lineage>
        <taxon>Bacteria</taxon>
        <taxon>Pseudomonadati</taxon>
        <taxon>Chlorobiota</taxon>
        <taxon>Chlorobiia</taxon>
        <taxon>Chlorobiales</taxon>
        <taxon>Chlorobiaceae</taxon>
        <taxon>Prosthecochloris</taxon>
    </lineage>
</organism>
<dbReference type="AlphaFoldDB" id="A0A5C4RZU8"/>
<keyword evidence="5 7" id="KW-0067">ATP-binding</keyword>
<evidence type="ECO:0000313" key="8">
    <source>
        <dbReference type="Proteomes" id="UP000309544"/>
    </source>
</evidence>
<feature type="domain" description="ABC transporter" evidence="6">
    <location>
        <begin position="2"/>
        <end position="232"/>
    </location>
</feature>
<dbReference type="PANTHER" id="PTHR24220">
    <property type="entry name" value="IMPORT ATP-BINDING PROTEIN"/>
    <property type="match status" value="1"/>
</dbReference>
<sequence length="232" mass="25515">MISFSNAALTLKKKTVLEGVNFTVDSGELVYIAGKSGSGKTTLLKAIYMQVLPSKGEVTVGGYSSKTIKKRHIPHLRRKLGIVFQDFRLLEDRSVYDNLAFVLKVTNTKNALIRKRVEEALQEVGLTEAAGEMPLDLSGGEQQRVAIARALVREPIAILADEPTGNLDPETSLEIMQYLKKINSKGITVIVATHDYELVRHHPSRSFLIAGNTLQPTTFSNSAAGYRPHQQA</sequence>
<dbReference type="InterPro" id="IPR027417">
    <property type="entry name" value="P-loop_NTPase"/>
</dbReference>
<dbReference type="EMBL" id="VDCI01000007">
    <property type="protein sequence ID" value="TNJ36231.1"/>
    <property type="molecule type" value="Genomic_DNA"/>
</dbReference>
<dbReference type="InterPro" id="IPR003439">
    <property type="entry name" value="ABC_transporter-like_ATP-bd"/>
</dbReference>
<dbReference type="RefSeq" id="WP_068867552.1">
    <property type="nucleotide sequence ID" value="NZ_VDCI01000007.1"/>
</dbReference>
<protein>
    <recommendedName>
        <fullName evidence="3">Cell division ATP-binding protein FtsE</fullName>
    </recommendedName>
</protein>
<evidence type="ECO:0000256" key="3">
    <source>
        <dbReference type="ARBA" id="ARBA00020019"/>
    </source>
</evidence>